<evidence type="ECO:0000313" key="2">
    <source>
        <dbReference type="Proteomes" id="UP001154282"/>
    </source>
</evidence>
<name>A0AAV0L3S2_9ROSI</name>
<gene>
    <name evidence="1" type="ORF">LITE_LOCUS21865</name>
</gene>
<sequence>FRFICFESIQIIWGNQIIRIDSLQMTETMNQMISFMN</sequence>
<comment type="caution">
    <text evidence="1">The sequence shown here is derived from an EMBL/GenBank/DDBJ whole genome shotgun (WGS) entry which is preliminary data.</text>
</comment>
<dbReference type="Proteomes" id="UP001154282">
    <property type="component" value="Unassembled WGS sequence"/>
</dbReference>
<feature type="non-terminal residue" evidence="1">
    <location>
        <position position="1"/>
    </location>
</feature>
<evidence type="ECO:0000313" key="1">
    <source>
        <dbReference type="EMBL" id="CAI0428871.1"/>
    </source>
</evidence>
<dbReference type="EMBL" id="CAMGYJ010000006">
    <property type="protein sequence ID" value="CAI0428871.1"/>
    <property type="molecule type" value="Genomic_DNA"/>
</dbReference>
<reference evidence="1" key="1">
    <citation type="submission" date="2022-08" db="EMBL/GenBank/DDBJ databases">
        <authorList>
            <person name="Gutierrez-Valencia J."/>
        </authorList>
    </citation>
    <scope>NUCLEOTIDE SEQUENCE</scope>
</reference>
<proteinExistence type="predicted"/>
<protein>
    <submittedName>
        <fullName evidence="1">Uncharacterized protein</fullName>
    </submittedName>
</protein>
<keyword evidence="2" id="KW-1185">Reference proteome</keyword>
<dbReference type="AlphaFoldDB" id="A0AAV0L3S2"/>
<accession>A0AAV0L3S2</accession>
<organism evidence="1 2">
    <name type="scientific">Linum tenue</name>
    <dbReference type="NCBI Taxonomy" id="586396"/>
    <lineage>
        <taxon>Eukaryota</taxon>
        <taxon>Viridiplantae</taxon>
        <taxon>Streptophyta</taxon>
        <taxon>Embryophyta</taxon>
        <taxon>Tracheophyta</taxon>
        <taxon>Spermatophyta</taxon>
        <taxon>Magnoliopsida</taxon>
        <taxon>eudicotyledons</taxon>
        <taxon>Gunneridae</taxon>
        <taxon>Pentapetalae</taxon>
        <taxon>rosids</taxon>
        <taxon>fabids</taxon>
        <taxon>Malpighiales</taxon>
        <taxon>Linaceae</taxon>
        <taxon>Linum</taxon>
    </lineage>
</organism>